<comment type="caution">
    <text evidence="7">The sequence shown here is derived from an EMBL/GenBank/DDBJ whole genome shotgun (WGS) entry which is preliminary data.</text>
</comment>
<evidence type="ECO:0000256" key="1">
    <source>
        <dbReference type="ARBA" id="ARBA00004556"/>
    </source>
</evidence>
<feature type="region of interest" description="Disordered" evidence="5">
    <location>
        <begin position="454"/>
        <end position="477"/>
    </location>
</feature>
<dbReference type="Gene3D" id="4.10.1000.10">
    <property type="entry name" value="Zinc finger, CCCH-type"/>
    <property type="match status" value="1"/>
</dbReference>
<dbReference type="InterPro" id="IPR006722">
    <property type="entry name" value="Sedlin"/>
</dbReference>
<feature type="compositionally biased region" description="Basic and acidic residues" evidence="5">
    <location>
        <begin position="627"/>
        <end position="637"/>
    </location>
</feature>
<dbReference type="GeneID" id="9800979"/>
<dbReference type="InterPro" id="IPR011012">
    <property type="entry name" value="Longin-like_dom_sf"/>
</dbReference>
<name>A0A6A5FSX8_CAERE</name>
<feature type="region of interest" description="Disordered" evidence="5">
    <location>
        <begin position="263"/>
        <end position="287"/>
    </location>
</feature>
<dbReference type="KEGG" id="crq:GCK72_022062"/>
<dbReference type="GO" id="GO:0008270">
    <property type="term" value="F:zinc ion binding"/>
    <property type="evidence" value="ECO:0007669"/>
    <property type="project" value="UniProtKB-KW"/>
</dbReference>
<dbReference type="CTD" id="9800979"/>
<dbReference type="GO" id="GO:0048471">
    <property type="term" value="C:perinuclear region of cytoplasm"/>
    <property type="evidence" value="ECO:0007669"/>
    <property type="project" value="UniProtKB-SubCell"/>
</dbReference>
<dbReference type="Gene3D" id="3.30.450.70">
    <property type="match status" value="1"/>
</dbReference>
<sequence>MGDVYTPTKTMDGNIFSIVDGSPAVYVPTPIEPSTSSDAAKMQNKLDDQSSRQKYGAVDHFTTANKTIRIVKRKPKVGQETTPAQPVTPTLKRRATEDGEEHAASPEKTGSLKGILRTPLFDPNRERRRICFADSKNLPLCHIKEIERIATIHSNVADFRCSEKNEFAASALEVDDFEDAEWHVVKIKKCCRAVRKTLSESGKVEEQRIAAGGVMRAAMFGNLECNPILNDMAAKMFLEWQPIIIPTESKPAEPAISALHDLPMPGRYRQPPHDVEPTAQQPQAEPAQQLYTQQPNVQPPAALQSQTPSYEGLLQIKYPQPGVNLDHLQQHLITRTPYNQFVQDNQISQPGTVAQSTASAAPQIQQIFHDSQPMNNYYTATTSAPQTSAPAPATSTESRFELPSNLKEMLNKLKAKGFVSSEDSSTTTPATQEVASPLAAAMQTAQKLLRSQELAGGTTENTYSSEESPPDYPMDGYVATFATPEMMAQERRQDSQNSEGWTQSGWKIQEPCVYFINRPGGCNRGEQCRFTHDEELRRQKVAELPARGSYHHRDHDDRNFRGGDRRGRGRGGNYGNRNNSHNQDHDFRGQHPSGRDHRDGHPQRTSRFGDTEGRGGQYNRGGGFNRSRFDKKGDFNSHHHQNNQYQQHQQFSTASQVDLPSHDNDGPSPPKRSRISRFDKSEGDSMAHSTGDHDHRPQRKSRFDNHPPRSRFDQSANDRDDRLIPSTSLKMATKEFYFAIIGHCDQPIFEMDFPAGEKKSKESEGTRHLNHYIGHAALDIVDEHALTTSQMYLKMVDKFNEWYVSAFVTASRIRFIMLHTHRADEGIKQFFQEMYETYIKHAMNPFYDIDDVIESPAFDQKAALYGKKYLS</sequence>
<dbReference type="EMBL" id="WUAV01000006">
    <property type="protein sequence ID" value="KAF1745615.1"/>
    <property type="molecule type" value="Genomic_DNA"/>
</dbReference>
<dbReference type="SUPFAM" id="SSF64356">
    <property type="entry name" value="SNARE-like"/>
    <property type="match status" value="1"/>
</dbReference>
<dbReference type="SMART" id="SM00356">
    <property type="entry name" value="ZnF_C3H1"/>
    <property type="match status" value="1"/>
</dbReference>
<dbReference type="InterPro" id="IPR000571">
    <property type="entry name" value="Znf_CCCH"/>
</dbReference>
<evidence type="ECO:0000313" key="8">
    <source>
        <dbReference type="Proteomes" id="UP000483820"/>
    </source>
</evidence>
<feature type="region of interest" description="Disordered" evidence="5">
    <location>
        <begin position="31"/>
        <end position="53"/>
    </location>
</feature>
<feature type="domain" description="C3H1-type" evidence="6">
    <location>
        <begin position="506"/>
        <end position="535"/>
    </location>
</feature>
<organism evidence="7 8">
    <name type="scientific">Caenorhabditis remanei</name>
    <name type="common">Caenorhabditis vulgaris</name>
    <dbReference type="NCBI Taxonomy" id="31234"/>
    <lineage>
        <taxon>Eukaryota</taxon>
        <taxon>Metazoa</taxon>
        <taxon>Ecdysozoa</taxon>
        <taxon>Nematoda</taxon>
        <taxon>Chromadorea</taxon>
        <taxon>Rhabditida</taxon>
        <taxon>Rhabditina</taxon>
        <taxon>Rhabditomorpha</taxon>
        <taxon>Rhabditoidea</taxon>
        <taxon>Rhabditidae</taxon>
        <taxon>Peloderinae</taxon>
        <taxon>Caenorhabditis</taxon>
    </lineage>
</organism>
<feature type="region of interest" description="Disordered" evidence="5">
    <location>
        <begin position="543"/>
        <end position="724"/>
    </location>
</feature>
<feature type="compositionally biased region" description="Polar residues" evidence="5">
    <location>
        <begin position="458"/>
        <end position="467"/>
    </location>
</feature>
<evidence type="ECO:0000259" key="6">
    <source>
        <dbReference type="PROSITE" id="PS50103"/>
    </source>
</evidence>
<keyword evidence="4" id="KW-0863">Zinc-finger</keyword>
<feature type="compositionally biased region" description="Gly residues" evidence="5">
    <location>
        <begin position="614"/>
        <end position="624"/>
    </location>
</feature>
<protein>
    <recommendedName>
        <fullName evidence="6">C3H1-type domain-containing protein</fullName>
    </recommendedName>
</protein>
<feature type="zinc finger region" description="C3H1-type" evidence="4">
    <location>
        <begin position="506"/>
        <end position="535"/>
    </location>
</feature>
<comment type="subcellular location">
    <subcellularLocation>
        <location evidence="1">Cytoplasm</location>
        <location evidence="1">Perinuclear region</location>
    </subcellularLocation>
</comment>
<proteinExistence type="inferred from homology"/>
<evidence type="ECO:0000313" key="7">
    <source>
        <dbReference type="EMBL" id="KAF1745615.1"/>
    </source>
</evidence>
<feature type="compositionally biased region" description="Polar residues" evidence="5">
    <location>
        <begin position="79"/>
        <end position="88"/>
    </location>
</feature>
<evidence type="ECO:0000256" key="5">
    <source>
        <dbReference type="SAM" id="MobiDB-lite"/>
    </source>
</evidence>
<feature type="compositionally biased region" description="Basic and acidic residues" evidence="5">
    <location>
        <begin position="676"/>
        <end position="723"/>
    </location>
</feature>
<comment type="similarity">
    <text evidence="2">Belongs to the TRAPP small subunits family. Sedlin subfamily.</text>
</comment>
<dbReference type="Proteomes" id="UP000483820">
    <property type="component" value="Chromosome X"/>
</dbReference>
<keyword evidence="3" id="KW-0813">Transport</keyword>
<keyword evidence="4" id="KW-0862">Zinc</keyword>
<dbReference type="RefSeq" id="XP_053578196.1">
    <property type="nucleotide sequence ID" value="XM_053734630.1"/>
</dbReference>
<evidence type="ECO:0000256" key="2">
    <source>
        <dbReference type="ARBA" id="ARBA00006626"/>
    </source>
</evidence>
<dbReference type="AlphaFoldDB" id="A0A6A5FSX8"/>
<dbReference type="CDD" id="cd14825">
    <property type="entry name" value="TRAPPC2_sedlin"/>
    <property type="match status" value="1"/>
</dbReference>
<dbReference type="PANTHER" id="PTHR12403">
    <property type="entry name" value="TRAFFICKING PROTEIN PARTICLE COMPLEX SUBUNIT 2"/>
    <property type="match status" value="1"/>
</dbReference>
<evidence type="ECO:0000256" key="4">
    <source>
        <dbReference type="PROSITE-ProRule" id="PRU00723"/>
    </source>
</evidence>
<accession>A0A6A5FSX8</accession>
<dbReference type="GO" id="GO:0006888">
    <property type="term" value="P:endoplasmic reticulum to Golgi vesicle-mediated transport"/>
    <property type="evidence" value="ECO:0007669"/>
    <property type="project" value="InterPro"/>
</dbReference>
<keyword evidence="4" id="KW-0479">Metal-binding</keyword>
<feature type="region of interest" description="Disordered" evidence="5">
    <location>
        <begin position="75"/>
        <end position="117"/>
    </location>
</feature>
<dbReference type="Pfam" id="PF04628">
    <property type="entry name" value="Sedlin_N"/>
    <property type="match status" value="1"/>
</dbReference>
<feature type="compositionally biased region" description="Low complexity" evidence="5">
    <location>
        <begin position="277"/>
        <end position="287"/>
    </location>
</feature>
<feature type="compositionally biased region" description="Basic and acidic residues" evidence="5">
    <location>
        <begin position="94"/>
        <end position="105"/>
    </location>
</feature>
<keyword evidence="3" id="KW-0931">ER-Golgi transport</keyword>
<feature type="compositionally biased region" description="Basic and acidic residues" evidence="5">
    <location>
        <begin position="551"/>
        <end position="566"/>
    </location>
</feature>
<dbReference type="PROSITE" id="PS50103">
    <property type="entry name" value="ZF_C3H1"/>
    <property type="match status" value="1"/>
</dbReference>
<feature type="compositionally biased region" description="Basic and acidic residues" evidence="5">
    <location>
        <begin position="582"/>
        <end position="613"/>
    </location>
</feature>
<reference evidence="7 8" key="1">
    <citation type="submission" date="2019-12" db="EMBL/GenBank/DDBJ databases">
        <title>Chromosome-level assembly of the Caenorhabditis remanei genome.</title>
        <authorList>
            <person name="Teterina A.A."/>
            <person name="Willis J.H."/>
            <person name="Phillips P.C."/>
        </authorList>
    </citation>
    <scope>NUCLEOTIDE SEQUENCE [LARGE SCALE GENOMIC DNA]</scope>
    <source>
        <strain evidence="7 8">PX506</strain>
        <tissue evidence="7">Whole organism</tissue>
    </source>
</reference>
<evidence type="ECO:0000256" key="3">
    <source>
        <dbReference type="ARBA" id="ARBA00022892"/>
    </source>
</evidence>
<gene>
    <name evidence="7" type="ORF">GCK72_022062</name>
</gene>